<keyword evidence="3 5" id="KW-1133">Transmembrane helix</keyword>
<sequence>MNWLEFSLANSRPWLELGLQCSLAILIGLLVHALLHRIACRVSSGFVVAGSLVTYGRRPVQLLLPLLLVQIAAGDAPDSLFLINPLRHLLSIALIAVLTFLCIRLVKGMAEAVISLHPADIADNLRARSVHTQARVLSRTVMSLVGLVGVASILMTFPGVRQIGASLLASAGVAGLVAGIAARPVLGNLIAGLQIALTQPIRIDDVLIVEGEWGKVEEITGSYVVVRIWDERRLIVPLEWFIQHPFQNWTRSTSQLIGTVLLWVDYAMPLEPLRQELERVCRAAPEWDGRVCLLQVTETTERAMQVRALVSARDASNAWDLRCRVREALVVFVQEGYASYLPRLRASFDRITDDAPLSPSHAPCGTVE</sequence>
<dbReference type="Pfam" id="PF00924">
    <property type="entry name" value="MS_channel_2nd"/>
    <property type="match status" value="1"/>
</dbReference>
<dbReference type="AlphaFoldDB" id="A0A1A8XIL4"/>
<gene>
    <name evidence="7" type="ORF">ACCAA_20077</name>
</gene>
<dbReference type="InterPro" id="IPR010920">
    <property type="entry name" value="LSM_dom_sf"/>
</dbReference>
<feature type="transmembrane region" description="Helical" evidence="5">
    <location>
        <begin position="89"/>
        <end position="106"/>
    </location>
</feature>
<dbReference type="Gene3D" id="2.30.30.60">
    <property type="match status" value="1"/>
</dbReference>
<evidence type="ECO:0000313" key="7">
    <source>
        <dbReference type="EMBL" id="SBT04980.1"/>
    </source>
</evidence>
<dbReference type="PANTHER" id="PTHR30566">
    <property type="entry name" value="YNAI-RELATED MECHANOSENSITIVE ION CHANNEL"/>
    <property type="match status" value="1"/>
</dbReference>
<proteinExistence type="predicted"/>
<dbReference type="PANTHER" id="PTHR30566:SF25">
    <property type="entry name" value="INNER MEMBRANE PROTEIN"/>
    <property type="match status" value="1"/>
</dbReference>
<dbReference type="GO" id="GO:0016020">
    <property type="term" value="C:membrane"/>
    <property type="evidence" value="ECO:0007669"/>
    <property type="project" value="UniProtKB-SubCell"/>
</dbReference>
<comment type="subcellular location">
    <subcellularLocation>
        <location evidence="1">Membrane</location>
    </subcellularLocation>
</comment>
<dbReference type="Gene3D" id="1.10.287.1260">
    <property type="match status" value="1"/>
</dbReference>
<keyword evidence="4 5" id="KW-0472">Membrane</keyword>
<evidence type="ECO:0000256" key="5">
    <source>
        <dbReference type="SAM" id="Phobius"/>
    </source>
</evidence>
<evidence type="ECO:0000259" key="6">
    <source>
        <dbReference type="Pfam" id="PF00924"/>
    </source>
</evidence>
<evidence type="ECO:0000256" key="3">
    <source>
        <dbReference type="ARBA" id="ARBA00022989"/>
    </source>
</evidence>
<evidence type="ECO:0000313" key="8">
    <source>
        <dbReference type="Proteomes" id="UP000199169"/>
    </source>
</evidence>
<name>A0A1A8XIL4_9PROT</name>
<feature type="domain" description="Mechanosensitive ion channel MscS" evidence="6">
    <location>
        <begin position="185"/>
        <end position="251"/>
    </location>
</feature>
<evidence type="ECO:0000256" key="4">
    <source>
        <dbReference type="ARBA" id="ARBA00023136"/>
    </source>
</evidence>
<dbReference type="GO" id="GO:0008381">
    <property type="term" value="F:mechanosensitive monoatomic ion channel activity"/>
    <property type="evidence" value="ECO:0007669"/>
    <property type="project" value="UniProtKB-ARBA"/>
</dbReference>
<feature type="transmembrane region" description="Helical" evidence="5">
    <location>
        <begin position="136"/>
        <end position="157"/>
    </location>
</feature>
<dbReference type="InterPro" id="IPR023408">
    <property type="entry name" value="MscS_beta-dom_sf"/>
</dbReference>
<keyword evidence="8" id="KW-1185">Reference proteome</keyword>
<evidence type="ECO:0000256" key="2">
    <source>
        <dbReference type="ARBA" id="ARBA00022692"/>
    </source>
</evidence>
<dbReference type="InterPro" id="IPR006685">
    <property type="entry name" value="MscS_channel_2nd"/>
</dbReference>
<dbReference type="STRING" id="1860102.ACCAA_20077"/>
<dbReference type="SUPFAM" id="SSF50182">
    <property type="entry name" value="Sm-like ribonucleoproteins"/>
    <property type="match status" value="1"/>
</dbReference>
<keyword evidence="2 5" id="KW-0812">Transmembrane</keyword>
<protein>
    <recommendedName>
        <fullName evidence="6">Mechanosensitive ion channel MscS domain-containing protein</fullName>
    </recommendedName>
</protein>
<feature type="transmembrane region" description="Helical" evidence="5">
    <location>
        <begin position="17"/>
        <end position="35"/>
    </location>
</feature>
<reference evidence="7 8" key="1">
    <citation type="submission" date="2016-06" db="EMBL/GenBank/DDBJ databases">
        <authorList>
            <person name="Kjaerup R.B."/>
            <person name="Dalgaard T.S."/>
            <person name="Juul-Madsen H.R."/>
        </authorList>
    </citation>
    <scope>NUCLEOTIDE SEQUENCE [LARGE SCALE GENOMIC DNA]</scope>
    <source>
        <strain evidence="7">3</strain>
    </source>
</reference>
<dbReference type="RefSeq" id="WP_245754462.1">
    <property type="nucleotide sequence ID" value="NZ_FLQX01000094.1"/>
</dbReference>
<dbReference type="Proteomes" id="UP000199169">
    <property type="component" value="Unassembled WGS sequence"/>
</dbReference>
<dbReference type="EMBL" id="FLQX01000094">
    <property type="protein sequence ID" value="SBT04980.1"/>
    <property type="molecule type" value="Genomic_DNA"/>
</dbReference>
<evidence type="ECO:0000256" key="1">
    <source>
        <dbReference type="ARBA" id="ARBA00004370"/>
    </source>
</evidence>
<organism evidence="7 8">
    <name type="scientific">Candidatus Accumulibacter aalborgensis</name>
    <dbReference type="NCBI Taxonomy" id="1860102"/>
    <lineage>
        <taxon>Bacteria</taxon>
        <taxon>Pseudomonadati</taxon>
        <taxon>Pseudomonadota</taxon>
        <taxon>Betaproteobacteria</taxon>
        <taxon>Candidatus Accumulibacter</taxon>
    </lineage>
</organism>
<accession>A0A1A8XIL4</accession>